<proteinExistence type="predicted"/>
<evidence type="ECO:0008006" key="3">
    <source>
        <dbReference type="Google" id="ProtNLM"/>
    </source>
</evidence>
<gene>
    <name evidence="1" type="ORF">ABXZ36_06445</name>
</gene>
<evidence type="ECO:0000313" key="2">
    <source>
        <dbReference type="Proteomes" id="UP001549799"/>
    </source>
</evidence>
<name>A0ABV2SSZ7_9FLAO</name>
<reference evidence="1 2" key="1">
    <citation type="submission" date="2024-07" db="EMBL/GenBank/DDBJ databases">
        <title>The genome sequence of type strain Sediminicola arcticus GDMCC 1.2805.</title>
        <authorList>
            <person name="Liu Y."/>
        </authorList>
    </citation>
    <scope>NUCLEOTIDE SEQUENCE [LARGE SCALE GENOMIC DNA]</scope>
    <source>
        <strain evidence="1 2">GDMCC 1.2805</strain>
    </source>
</reference>
<dbReference type="RefSeq" id="WP_354614672.1">
    <property type="nucleotide sequence ID" value="NZ_JBEXAE010000002.1"/>
</dbReference>
<dbReference type="EMBL" id="JBEXAE010000002">
    <property type="protein sequence ID" value="MET6990282.1"/>
    <property type="molecule type" value="Genomic_DNA"/>
</dbReference>
<dbReference type="Proteomes" id="UP001549799">
    <property type="component" value="Unassembled WGS sequence"/>
</dbReference>
<organism evidence="1 2">
    <name type="scientific">Sediminicola arcticus</name>
    <dbReference type="NCBI Taxonomy" id="1574308"/>
    <lineage>
        <taxon>Bacteria</taxon>
        <taxon>Pseudomonadati</taxon>
        <taxon>Bacteroidota</taxon>
        <taxon>Flavobacteriia</taxon>
        <taxon>Flavobacteriales</taxon>
        <taxon>Flavobacteriaceae</taxon>
        <taxon>Sediminicola</taxon>
    </lineage>
</organism>
<protein>
    <recommendedName>
        <fullName evidence="3">DUF4919 domain-containing protein</fullName>
    </recommendedName>
</protein>
<accession>A0ABV2SSZ7</accession>
<evidence type="ECO:0000313" key="1">
    <source>
        <dbReference type="EMBL" id="MET6990282.1"/>
    </source>
</evidence>
<keyword evidence="2" id="KW-1185">Reference proteome</keyword>
<sequence length="193" mass="22346">MKNTLIIFAICFFMFSPKTTSQVTTNKYELEFDKLLAKKSPEYYDVLINILLQFQENLISNNIIENNNYQSYIRLLNRISEDDKLEFDITYDLKGSLEGHVDGLSKAFSTESSLIAQSYLNIHNSKNFLFSQKVSEMAKNGQELNRSTLANLILEVYNEKDFELPLVKLKIFKFLDASSDFIVYTNYGKPDPN</sequence>
<comment type="caution">
    <text evidence="1">The sequence shown here is derived from an EMBL/GenBank/DDBJ whole genome shotgun (WGS) entry which is preliminary data.</text>
</comment>